<dbReference type="EMBL" id="CP117826">
    <property type="protein sequence ID" value="XCC63390.1"/>
    <property type="molecule type" value="Genomic_DNA"/>
</dbReference>
<sequence length="69" mass="6641">MGLIFCWIPVVGFILLVLGLVLSAAGLAASKSRSGAGKGLGIAGLVTALVPGVAVLTVSCTGCIGSLSL</sequence>
<protein>
    <recommendedName>
        <fullName evidence="3">DUF4190 domain-containing protein</fullName>
    </recommendedName>
</protein>
<gene>
    <name evidence="2" type="ORF">PUP29_05610</name>
</gene>
<evidence type="ECO:0000256" key="1">
    <source>
        <dbReference type="SAM" id="Phobius"/>
    </source>
</evidence>
<evidence type="ECO:0008006" key="3">
    <source>
        <dbReference type="Google" id="ProtNLM"/>
    </source>
</evidence>
<proteinExistence type="predicted"/>
<accession>A0AAU8ABY8</accession>
<feature type="transmembrane region" description="Helical" evidence="1">
    <location>
        <begin position="40"/>
        <end position="67"/>
    </location>
</feature>
<name>A0AAU8ABY8_9FIRM</name>
<organism evidence="2">
    <name type="scientific">Christensenella massiliensis</name>
    <dbReference type="NCBI Taxonomy" id="1805714"/>
    <lineage>
        <taxon>Bacteria</taxon>
        <taxon>Bacillati</taxon>
        <taxon>Bacillota</taxon>
        <taxon>Clostridia</taxon>
        <taxon>Christensenellales</taxon>
        <taxon>Christensenellaceae</taxon>
        <taxon>Christensenella</taxon>
    </lineage>
</organism>
<evidence type="ECO:0000313" key="2">
    <source>
        <dbReference type="EMBL" id="XCC63390.1"/>
    </source>
</evidence>
<keyword evidence="1" id="KW-0812">Transmembrane</keyword>
<dbReference type="RefSeq" id="WP_353423971.1">
    <property type="nucleotide sequence ID" value="NZ_CP117826.1"/>
</dbReference>
<dbReference type="AlphaFoldDB" id="A0AAU8ABY8"/>
<keyword evidence="1" id="KW-1133">Transmembrane helix</keyword>
<reference evidence="2" key="1">
    <citation type="submission" date="2023-02" db="EMBL/GenBank/DDBJ databases">
        <title>Gut commensal Christensenella minuta modulates host metabolism via a new class of secondary bile acids.</title>
        <authorList>
            <person name="Liu C."/>
        </authorList>
    </citation>
    <scope>NUCLEOTIDE SEQUENCE</scope>
    <source>
        <strain evidence="2">CA70</strain>
    </source>
</reference>
<keyword evidence="1" id="KW-0472">Membrane</keyword>